<dbReference type="FunFam" id="1.10.1670.10:FF:000005">
    <property type="entry name" value="N-glycosylase/DNA lyase OGG1"/>
    <property type="match status" value="1"/>
</dbReference>
<dbReference type="GO" id="GO:0140078">
    <property type="term" value="F:class I DNA-(apurinic or apyrimidinic site) endonuclease activity"/>
    <property type="evidence" value="ECO:0007669"/>
    <property type="project" value="UniProtKB-EC"/>
</dbReference>
<dbReference type="GO" id="GO:0034039">
    <property type="term" value="F:8-oxo-7,8-dihydroguanine DNA N-glycosylase activity"/>
    <property type="evidence" value="ECO:0007669"/>
    <property type="project" value="TreeGrafter"/>
</dbReference>
<evidence type="ECO:0000256" key="10">
    <source>
        <dbReference type="ARBA" id="ARBA00023295"/>
    </source>
</evidence>
<evidence type="ECO:0000256" key="7">
    <source>
        <dbReference type="ARBA" id="ARBA00023239"/>
    </source>
</evidence>
<evidence type="ECO:0000256" key="13">
    <source>
        <dbReference type="SAM" id="MobiDB-lite"/>
    </source>
</evidence>
<evidence type="ECO:0000313" key="16">
    <source>
        <dbReference type="Proteomes" id="UP000747542"/>
    </source>
</evidence>
<dbReference type="InterPro" id="IPR023170">
    <property type="entry name" value="HhH_base_excis_C"/>
</dbReference>
<evidence type="ECO:0000256" key="5">
    <source>
        <dbReference type="ARBA" id="ARBA00022801"/>
    </source>
</evidence>
<dbReference type="EMBL" id="JAHLQT010008528">
    <property type="protein sequence ID" value="KAG7173927.1"/>
    <property type="molecule type" value="Genomic_DNA"/>
</dbReference>
<dbReference type="Pfam" id="PF07934">
    <property type="entry name" value="OGG_N"/>
    <property type="match status" value="1"/>
</dbReference>
<keyword evidence="4" id="KW-0227">DNA damage</keyword>
<evidence type="ECO:0000256" key="2">
    <source>
        <dbReference type="ARBA" id="ARBA00010679"/>
    </source>
</evidence>
<dbReference type="PANTHER" id="PTHR10242:SF2">
    <property type="entry name" value="N-GLYCOSYLASE_DNA LYASE"/>
    <property type="match status" value="1"/>
</dbReference>
<feature type="non-terminal residue" evidence="15">
    <location>
        <position position="1"/>
    </location>
</feature>
<dbReference type="GO" id="GO:0006289">
    <property type="term" value="P:nucleotide-excision repair"/>
    <property type="evidence" value="ECO:0007669"/>
    <property type="project" value="InterPro"/>
</dbReference>
<dbReference type="Gene3D" id="1.10.1670.10">
    <property type="entry name" value="Helix-hairpin-Helix base-excision DNA repair enzymes (C-terminal)"/>
    <property type="match status" value="1"/>
</dbReference>
<dbReference type="PANTHER" id="PTHR10242">
    <property type="entry name" value="8-OXOGUANINE DNA GLYCOSYLASE"/>
    <property type="match status" value="1"/>
</dbReference>
<dbReference type="Proteomes" id="UP000747542">
    <property type="component" value="Unassembled WGS sequence"/>
</dbReference>
<evidence type="ECO:0000256" key="4">
    <source>
        <dbReference type="ARBA" id="ARBA00022763"/>
    </source>
</evidence>
<dbReference type="Gene3D" id="1.10.340.30">
    <property type="entry name" value="Hypothetical protein, domain 2"/>
    <property type="match status" value="1"/>
</dbReference>
<keyword evidence="10" id="KW-0326">Glycosidase</keyword>
<gene>
    <name evidence="15" type="primary">Ogg1-L</name>
    <name evidence="15" type="ORF">Hamer_G021534</name>
</gene>
<keyword evidence="5" id="KW-0378">Hydrolase</keyword>
<dbReference type="SUPFAM" id="SSF55945">
    <property type="entry name" value="TATA-box binding protein-like"/>
    <property type="match status" value="1"/>
</dbReference>
<dbReference type="GO" id="GO:0005634">
    <property type="term" value="C:nucleus"/>
    <property type="evidence" value="ECO:0007669"/>
    <property type="project" value="UniProtKB-SubCell"/>
</dbReference>
<sequence>TLNRPENITFKVWWVVTNEAGERLRQQQSTDGEWSIMSAASRIFRLACPKSELRLDITLQCGQSFRWREINPGKWRGIIGNRLWTLSQDESHISYQVHTSVDVSLNHKKKETPQAKITKKKKKTKNLKTSPVPVTNGLKNYTETESDCNGKEESDDISEEKFKAMLKDYFQLDISLEKMYLVWAKADSNFATVCPQFPGVRMLNQNPVENVFSFICSSNNNIQRITKLVERLCQLYGSPLSTVDGITWHSFPDVSSLAAPGVEETLRDQGFAKYIHKSAQMIMEEGGDAWLHSLRSLPYQECHSQLMRLQGIGAKVSDCICLMSMGHLGAIPVDTHVFQIAARDYLPHLRSCKTVTDKVYREIADHFRCVFGEYAGWAHSVLFSADLKKFETLKTEEKQVKKKQKTTKSRT</sequence>
<keyword evidence="9" id="KW-0511">Multifunctional enzyme</keyword>
<dbReference type="SUPFAM" id="SSF48150">
    <property type="entry name" value="DNA-glycosylase"/>
    <property type="match status" value="1"/>
</dbReference>
<evidence type="ECO:0000256" key="9">
    <source>
        <dbReference type="ARBA" id="ARBA00023268"/>
    </source>
</evidence>
<dbReference type="InterPro" id="IPR003265">
    <property type="entry name" value="HhH-GPD_domain"/>
</dbReference>
<organism evidence="15 16">
    <name type="scientific">Homarus americanus</name>
    <name type="common">American lobster</name>
    <dbReference type="NCBI Taxonomy" id="6706"/>
    <lineage>
        <taxon>Eukaryota</taxon>
        <taxon>Metazoa</taxon>
        <taxon>Ecdysozoa</taxon>
        <taxon>Arthropoda</taxon>
        <taxon>Crustacea</taxon>
        <taxon>Multicrustacea</taxon>
        <taxon>Malacostraca</taxon>
        <taxon>Eumalacostraca</taxon>
        <taxon>Eucarida</taxon>
        <taxon>Decapoda</taxon>
        <taxon>Pleocyemata</taxon>
        <taxon>Astacidea</taxon>
        <taxon>Nephropoidea</taxon>
        <taxon>Nephropidae</taxon>
        <taxon>Homarus</taxon>
    </lineage>
</organism>
<keyword evidence="6" id="KW-0234">DNA repair</keyword>
<reference evidence="15" key="1">
    <citation type="journal article" date="2021" name="Sci. Adv.">
        <title>The American lobster genome reveals insights on longevity, neural, and immune adaptations.</title>
        <authorList>
            <person name="Polinski J.M."/>
            <person name="Zimin A.V."/>
            <person name="Clark K.F."/>
            <person name="Kohn A.B."/>
            <person name="Sadowski N."/>
            <person name="Timp W."/>
            <person name="Ptitsyn A."/>
            <person name="Khanna P."/>
            <person name="Romanova D.Y."/>
            <person name="Williams P."/>
            <person name="Greenwood S.J."/>
            <person name="Moroz L.L."/>
            <person name="Walt D.R."/>
            <person name="Bodnar A.G."/>
        </authorList>
    </citation>
    <scope>NUCLEOTIDE SEQUENCE</scope>
    <source>
        <strain evidence="15">GMGI-L3</strain>
    </source>
</reference>
<dbReference type="AlphaFoldDB" id="A0A8J5TKG7"/>
<feature type="region of interest" description="Disordered" evidence="13">
    <location>
        <begin position="122"/>
        <end position="154"/>
    </location>
</feature>
<keyword evidence="7 15" id="KW-0456">Lyase</keyword>
<evidence type="ECO:0000259" key="14">
    <source>
        <dbReference type="SMART" id="SM00478"/>
    </source>
</evidence>
<evidence type="ECO:0000256" key="1">
    <source>
        <dbReference type="ARBA" id="ARBA00004123"/>
    </source>
</evidence>
<evidence type="ECO:0000256" key="8">
    <source>
        <dbReference type="ARBA" id="ARBA00023242"/>
    </source>
</evidence>
<dbReference type="SMART" id="SM00478">
    <property type="entry name" value="ENDO3c"/>
    <property type="match status" value="1"/>
</dbReference>
<evidence type="ECO:0000256" key="11">
    <source>
        <dbReference type="ARBA" id="ARBA00044632"/>
    </source>
</evidence>
<evidence type="ECO:0000313" key="15">
    <source>
        <dbReference type="EMBL" id="KAG7173927.1"/>
    </source>
</evidence>
<dbReference type="InterPro" id="IPR011257">
    <property type="entry name" value="DNA_glycosylase"/>
</dbReference>
<feature type="domain" description="HhH-GPD" evidence="14">
    <location>
        <begin position="216"/>
        <end position="386"/>
    </location>
</feature>
<keyword evidence="16" id="KW-1185">Reference proteome</keyword>
<name>A0A8J5TKG7_HOMAM</name>
<proteinExistence type="inferred from homology"/>
<dbReference type="Gene3D" id="3.30.310.40">
    <property type="match status" value="1"/>
</dbReference>
<keyword evidence="8" id="KW-0539">Nucleus</keyword>
<dbReference type="Pfam" id="PF00730">
    <property type="entry name" value="HhH-GPD"/>
    <property type="match status" value="1"/>
</dbReference>
<comment type="similarity">
    <text evidence="2">Belongs to the type-1 OGG1 family.</text>
</comment>
<comment type="caution">
    <text evidence="15">The sequence shown here is derived from an EMBL/GenBank/DDBJ whole genome shotgun (WGS) entry which is preliminary data.</text>
</comment>
<comment type="catalytic activity">
    <reaction evidence="11">
        <text>2'-deoxyribonucleotide-(2'-deoxyribose 5'-phosphate)-2'-deoxyribonucleotide-DNA = a 3'-end 2'-deoxyribonucleotide-(2,3-dehydro-2,3-deoxyribose 5'-phosphate)-DNA + a 5'-end 5'-phospho-2'-deoxyribonucleoside-DNA + H(+)</text>
        <dbReference type="Rhea" id="RHEA:66592"/>
        <dbReference type="Rhea" id="RHEA-COMP:13180"/>
        <dbReference type="Rhea" id="RHEA-COMP:16897"/>
        <dbReference type="Rhea" id="RHEA-COMP:17067"/>
        <dbReference type="ChEBI" id="CHEBI:15378"/>
        <dbReference type="ChEBI" id="CHEBI:136412"/>
        <dbReference type="ChEBI" id="CHEBI:157695"/>
        <dbReference type="ChEBI" id="CHEBI:167181"/>
        <dbReference type="EC" id="4.2.99.18"/>
    </reaction>
</comment>
<dbReference type="InterPro" id="IPR052054">
    <property type="entry name" value="Oxidative_DNA_repair_enzyme"/>
</dbReference>
<dbReference type="GO" id="GO:0006285">
    <property type="term" value="P:base-excision repair, AP site formation"/>
    <property type="evidence" value="ECO:0007669"/>
    <property type="project" value="TreeGrafter"/>
</dbReference>
<evidence type="ECO:0000256" key="3">
    <source>
        <dbReference type="ARBA" id="ARBA00012720"/>
    </source>
</evidence>
<dbReference type="InterPro" id="IPR012904">
    <property type="entry name" value="OGG_N"/>
</dbReference>
<evidence type="ECO:0000256" key="12">
    <source>
        <dbReference type="ARBA" id="ARBA00073127"/>
    </source>
</evidence>
<comment type="subcellular location">
    <subcellularLocation>
        <location evidence="1">Nucleus</location>
    </subcellularLocation>
</comment>
<dbReference type="GO" id="GO:0003684">
    <property type="term" value="F:damaged DNA binding"/>
    <property type="evidence" value="ECO:0007669"/>
    <property type="project" value="InterPro"/>
</dbReference>
<protein>
    <recommendedName>
        <fullName evidence="12">N-glycosylase/DNA lyase</fullName>
        <ecNumber evidence="3">4.2.99.18</ecNumber>
    </recommendedName>
</protein>
<dbReference type="CDD" id="cd00056">
    <property type="entry name" value="ENDO3c"/>
    <property type="match status" value="1"/>
</dbReference>
<dbReference type="EC" id="4.2.99.18" evidence="3"/>
<evidence type="ECO:0000256" key="6">
    <source>
        <dbReference type="ARBA" id="ARBA00023204"/>
    </source>
</evidence>
<accession>A0A8J5TKG7</accession>